<dbReference type="SUPFAM" id="SSF50475">
    <property type="entry name" value="FMN-binding split barrel"/>
    <property type="match status" value="1"/>
</dbReference>
<proteinExistence type="predicted"/>
<feature type="domain" description="Pyridoxamine 5'-phosphate oxidase N-terminal" evidence="1">
    <location>
        <begin position="29"/>
        <end position="149"/>
    </location>
</feature>
<dbReference type="InterPro" id="IPR011576">
    <property type="entry name" value="Pyridox_Oxase_N"/>
</dbReference>
<dbReference type="NCBIfam" id="TIGR04025">
    <property type="entry name" value="PPOX_FMN_DR2398"/>
    <property type="match status" value="1"/>
</dbReference>
<name>A0A7Z0KXT0_9RHOB</name>
<evidence type="ECO:0000313" key="2">
    <source>
        <dbReference type="EMBL" id="NYS24679.1"/>
    </source>
</evidence>
<dbReference type="PANTHER" id="PTHR42815">
    <property type="entry name" value="FAD-BINDING, PUTATIVE (AFU_ORTHOLOGUE AFUA_6G07600)-RELATED"/>
    <property type="match status" value="1"/>
</dbReference>
<sequence length="201" mass="21643">MSHVTSLEELEALYGTPSGASLDKVAPQLTPAYARWIERSRFCILSTAGPMGVQATPRGDDGPVVRIDGPRRLLMPDWRGNNRLDNLRNIVADGRASLMFLVPGSNNVVRCNGRAVLSRDAALLESFARKGVAPRTVIDFTLAEVYIQCARALMRAGLWQAGNCAEGLPSVGDVVAEVSAGGFDGAAYDAAWHGRARDTMW</sequence>
<comment type="caution">
    <text evidence="2">The sequence shown here is derived from an EMBL/GenBank/DDBJ whole genome shotgun (WGS) entry which is preliminary data.</text>
</comment>
<dbReference type="PANTHER" id="PTHR42815:SF2">
    <property type="entry name" value="FAD-BINDING, PUTATIVE (AFU_ORTHOLOGUE AFUA_6G07600)-RELATED"/>
    <property type="match status" value="1"/>
</dbReference>
<reference evidence="2 3" key="1">
    <citation type="journal article" date="2000" name="Arch. Microbiol.">
        <title>Rhodobaca bogoriensis gen. nov. and sp. nov., an alkaliphilic purple nonsulfur bacterium from African Rift Valley soda lakes.</title>
        <authorList>
            <person name="Milford A.D."/>
            <person name="Achenbach L.A."/>
            <person name="Jung D.O."/>
            <person name="Madigan M.T."/>
        </authorList>
    </citation>
    <scope>NUCLEOTIDE SEQUENCE [LARGE SCALE GENOMIC DNA]</scope>
    <source>
        <strain evidence="2 3">2376</strain>
    </source>
</reference>
<dbReference type="Pfam" id="PF01243">
    <property type="entry name" value="PNPOx_N"/>
    <property type="match status" value="1"/>
</dbReference>
<dbReference type="RefSeq" id="WP_179905382.1">
    <property type="nucleotide sequence ID" value="NZ_JACBXS010000010.1"/>
</dbReference>
<evidence type="ECO:0000313" key="3">
    <source>
        <dbReference type="Proteomes" id="UP000529417"/>
    </source>
</evidence>
<evidence type="ECO:0000259" key="1">
    <source>
        <dbReference type="Pfam" id="PF01243"/>
    </source>
</evidence>
<accession>A0A7Z0KXT0</accession>
<dbReference type="Gene3D" id="2.30.110.10">
    <property type="entry name" value="Electron Transport, Fmn-binding Protein, Chain A"/>
    <property type="match status" value="1"/>
</dbReference>
<dbReference type="Proteomes" id="UP000529417">
    <property type="component" value="Unassembled WGS sequence"/>
</dbReference>
<dbReference type="EMBL" id="JACBXS010000010">
    <property type="protein sequence ID" value="NYS24679.1"/>
    <property type="molecule type" value="Genomic_DNA"/>
</dbReference>
<keyword evidence="3" id="KW-1185">Reference proteome</keyword>
<protein>
    <submittedName>
        <fullName evidence="2">Pyridoxamine 5'-phosphate oxidase family protein</fullName>
    </submittedName>
</protein>
<dbReference type="AlphaFoldDB" id="A0A7Z0KXT0"/>
<organism evidence="2 3">
    <name type="scientific">Rhabdonatronobacter sediminivivens</name>
    <dbReference type="NCBI Taxonomy" id="2743469"/>
    <lineage>
        <taxon>Bacteria</taxon>
        <taxon>Pseudomonadati</taxon>
        <taxon>Pseudomonadota</taxon>
        <taxon>Alphaproteobacteria</taxon>
        <taxon>Rhodobacterales</taxon>
        <taxon>Paracoccaceae</taxon>
        <taxon>Rhabdonatronobacter</taxon>
    </lineage>
</organism>
<dbReference type="InterPro" id="IPR012349">
    <property type="entry name" value="Split_barrel_FMN-bd"/>
</dbReference>
<dbReference type="InterPro" id="IPR024029">
    <property type="entry name" value="Pyridox_Oxase_FMN-dep"/>
</dbReference>
<gene>
    <name evidence="2" type="ORF">HUK65_06705</name>
</gene>